<protein>
    <submittedName>
        <fullName evidence="1">Uncharacterized protein</fullName>
    </submittedName>
</protein>
<dbReference type="Proteomes" id="UP000836841">
    <property type="component" value="Chromosome 4"/>
</dbReference>
<keyword evidence="2" id="KW-1185">Reference proteome</keyword>
<dbReference type="EMBL" id="OU466860">
    <property type="protein sequence ID" value="CAH2060472.1"/>
    <property type="molecule type" value="Genomic_DNA"/>
</dbReference>
<gene>
    <name evidence="1" type="ORF">TAV2_LOCUS12576</name>
</gene>
<sequence length="224" mass="24388">MCADQFNTRKFAEENCLGLPVAAVYFNCQRATASRGRLAAALRTSDPDVKILPRLRTHTRKDGSFMNAGAEAIECEVEEAVDQNQPHDELLGSSRNHSRILRNKKHVKRGKFSKGRIHGISSVQHRDIILGESVPALHTDMHIAGLETNVVSVNNNVSESKGDVAMLQDEFKAEAAAQRVMLNYILQNRSAFQPPSIAAATTAEDGVAAATTGQDQQANLNPTT</sequence>
<evidence type="ECO:0000313" key="2">
    <source>
        <dbReference type="Proteomes" id="UP000836841"/>
    </source>
</evidence>
<dbReference type="AlphaFoldDB" id="A0AAU9SAM3"/>
<name>A0AAU9SAM3_THLAR</name>
<evidence type="ECO:0000313" key="1">
    <source>
        <dbReference type="EMBL" id="CAH2060472.1"/>
    </source>
</evidence>
<reference evidence="1 2" key="1">
    <citation type="submission" date="2022-03" db="EMBL/GenBank/DDBJ databases">
        <authorList>
            <person name="Nunn A."/>
            <person name="Chopra R."/>
            <person name="Nunn A."/>
            <person name="Contreras Garrido A."/>
        </authorList>
    </citation>
    <scope>NUCLEOTIDE SEQUENCE [LARGE SCALE GENOMIC DNA]</scope>
</reference>
<proteinExistence type="predicted"/>
<organism evidence="1 2">
    <name type="scientific">Thlaspi arvense</name>
    <name type="common">Field penny-cress</name>
    <dbReference type="NCBI Taxonomy" id="13288"/>
    <lineage>
        <taxon>Eukaryota</taxon>
        <taxon>Viridiplantae</taxon>
        <taxon>Streptophyta</taxon>
        <taxon>Embryophyta</taxon>
        <taxon>Tracheophyta</taxon>
        <taxon>Spermatophyta</taxon>
        <taxon>Magnoliopsida</taxon>
        <taxon>eudicotyledons</taxon>
        <taxon>Gunneridae</taxon>
        <taxon>Pentapetalae</taxon>
        <taxon>rosids</taxon>
        <taxon>malvids</taxon>
        <taxon>Brassicales</taxon>
        <taxon>Brassicaceae</taxon>
        <taxon>Thlaspideae</taxon>
        <taxon>Thlaspi</taxon>
    </lineage>
</organism>
<accession>A0AAU9SAM3</accession>